<dbReference type="CDD" id="cd02511">
    <property type="entry name" value="Beta4Glucosyltransferase"/>
    <property type="match status" value="1"/>
</dbReference>
<evidence type="ECO:0000313" key="2">
    <source>
        <dbReference type="EMBL" id="OGE65490.1"/>
    </source>
</evidence>
<reference evidence="2 3" key="1">
    <citation type="journal article" date="2016" name="Nat. Commun.">
        <title>Thousands of microbial genomes shed light on interconnected biogeochemical processes in an aquifer system.</title>
        <authorList>
            <person name="Anantharaman K."/>
            <person name="Brown C.T."/>
            <person name="Hug L.A."/>
            <person name="Sharon I."/>
            <person name="Castelle C.J."/>
            <person name="Probst A.J."/>
            <person name="Thomas B.C."/>
            <person name="Singh A."/>
            <person name="Wilkins M.J."/>
            <person name="Karaoz U."/>
            <person name="Brodie E.L."/>
            <person name="Williams K.H."/>
            <person name="Hubbard S.S."/>
            <person name="Banfield J.F."/>
        </authorList>
    </citation>
    <scope>NUCLEOTIDE SEQUENCE [LARGE SCALE GENOMIC DNA]</scope>
</reference>
<dbReference type="Proteomes" id="UP000178017">
    <property type="component" value="Unassembled WGS sequence"/>
</dbReference>
<organism evidence="2 3">
    <name type="scientific">Candidatus Daviesbacteria bacterium RIFCSPLOWO2_01_FULL_40_24</name>
    <dbReference type="NCBI Taxonomy" id="1797787"/>
    <lineage>
        <taxon>Bacteria</taxon>
        <taxon>Candidatus Daviesiibacteriota</taxon>
    </lineage>
</organism>
<gene>
    <name evidence="2" type="ORF">A3B49_01210</name>
</gene>
<proteinExistence type="predicted"/>
<dbReference type="InterPro" id="IPR001173">
    <property type="entry name" value="Glyco_trans_2-like"/>
</dbReference>
<dbReference type="PANTHER" id="PTHR43630">
    <property type="entry name" value="POLY-BETA-1,6-N-ACETYL-D-GLUCOSAMINE SYNTHASE"/>
    <property type="match status" value="1"/>
</dbReference>
<sequence length="269" mass="30966">MLSVIIITKNEESMLKTCLESVKWADEIIVADSGSEDKTLEIAKKYTDRVIKVTGNNFAGWRNQSLEKAQGDYVLFVDADERVLSFLKEEILQKMGELDSQEVAWAIPRRNIILGEEKSYKAFWPDFVVRLFKKDKLKGYQGEVHEQPVVDGKVGRFKNPFLHLTHRDIDSMVLKSLSWGNIDAGLKLKDSHPKMTGPRFIKILFTQLWKETVTRGGVFGGTVGVIDSLLQTFSVYISYVKLWQLQRMESLSETYSKIDEQLLKNDFRY</sequence>
<dbReference type="AlphaFoldDB" id="A0A1F5MJL3"/>
<name>A0A1F5MJL3_9BACT</name>
<comment type="caution">
    <text evidence="2">The sequence shown here is derived from an EMBL/GenBank/DDBJ whole genome shotgun (WGS) entry which is preliminary data.</text>
</comment>
<dbReference type="PANTHER" id="PTHR43630:SF2">
    <property type="entry name" value="GLYCOSYLTRANSFERASE"/>
    <property type="match status" value="1"/>
</dbReference>
<dbReference type="SUPFAM" id="SSF53448">
    <property type="entry name" value="Nucleotide-diphospho-sugar transferases"/>
    <property type="match status" value="1"/>
</dbReference>
<protein>
    <recommendedName>
        <fullName evidence="1">Glycosyltransferase 2-like domain-containing protein</fullName>
    </recommendedName>
</protein>
<evidence type="ECO:0000259" key="1">
    <source>
        <dbReference type="Pfam" id="PF00535"/>
    </source>
</evidence>
<feature type="domain" description="Glycosyltransferase 2-like" evidence="1">
    <location>
        <begin position="3"/>
        <end position="123"/>
    </location>
</feature>
<accession>A0A1F5MJL3</accession>
<evidence type="ECO:0000313" key="3">
    <source>
        <dbReference type="Proteomes" id="UP000178017"/>
    </source>
</evidence>
<dbReference type="Pfam" id="PF00535">
    <property type="entry name" value="Glycos_transf_2"/>
    <property type="match status" value="1"/>
</dbReference>
<dbReference type="EMBL" id="MFDO01000018">
    <property type="protein sequence ID" value="OGE65490.1"/>
    <property type="molecule type" value="Genomic_DNA"/>
</dbReference>
<dbReference type="Gene3D" id="3.90.550.10">
    <property type="entry name" value="Spore Coat Polysaccharide Biosynthesis Protein SpsA, Chain A"/>
    <property type="match status" value="1"/>
</dbReference>
<dbReference type="InterPro" id="IPR029044">
    <property type="entry name" value="Nucleotide-diphossugar_trans"/>
</dbReference>